<dbReference type="RefSeq" id="WP_126341552.1">
    <property type="nucleotide sequence ID" value="NZ_RXYJ01000002.1"/>
</dbReference>
<dbReference type="AlphaFoldDB" id="A0A432AWQ3"/>
<accession>A0A432AWQ3</accession>
<comment type="caution">
    <text evidence="2">The sequence shown here is derived from an EMBL/GenBank/DDBJ whole genome shotgun (WGS) entry which is preliminary data.</text>
</comment>
<dbReference type="EMBL" id="RXYK01000002">
    <property type="protein sequence ID" value="RTY39548.1"/>
    <property type="molecule type" value="Genomic_DNA"/>
</dbReference>
<sequence length="275" mass="30264">MQNQTVSILGCGWLGLPLAKALIKKGFIVKGSTTAEEHLEQLRTEGIEPYILNLSPELEGDEPAEFLESETLIVNFPPERRSDIAEYHVQQFSSLIDALQLSPVRTVLLVSSTSVYPMLNREVTEEDTDSGSAGSAAGEALLLVEEMLMQERSFQTTVVRFCGLVGYDRSPANYLGRMAEISDPGQPMNLIHRDDCINIITEIIRLGQWGEVFNACSPGHPSRIDYYSKAAEIGGIELPPVNEGGEPSPFKIISSSKLEGALNYRFIHPDPLQSL</sequence>
<reference evidence="2 3" key="1">
    <citation type="submission" date="2018-12" db="EMBL/GenBank/DDBJ databases">
        <authorList>
            <person name="Lunina O.N."/>
            <person name="Grouzdev D.S."/>
            <person name="Gorlenko V.M."/>
            <person name="Savvichev A.S."/>
        </authorList>
    </citation>
    <scope>NUCLEOTIDE SEQUENCE [LARGE SCALE GENOMIC DNA]</scope>
    <source>
        <strain evidence="2 3">BrKhr-17</strain>
    </source>
</reference>
<dbReference type="Proteomes" id="UP000279908">
    <property type="component" value="Unassembled WGS sequence"/>
</dbReference>
<name>A0A432AWQ3_CHLPH</name>
<evidence type="ECO:0000313" key="3">
    <source>
        <dbReference type="Proteomes" id="UP000279908"/>
    </source>
</evidence>
<dbReference type="Proteomes" id="UP000327458">
    <property type="component" value="Unassembled WGS sequence"/>
</dbReference>
<dbReference type="EMBL" id="VMRG01000001">
    <property type="protein sequence ID" value="KAA6233142.1"/>
    <property type="molecule type" value="Genomic_DNA"/>
</dbReference>
<evidence type="ECO:0000313" key="4">
    <source>
        <dbReference type="Proteomes" id="UP000327458"/>
    </source>
</evidence>
<evidence type="ECO:0000313" key="1">
    <source>
        <dbReference type="EMBL" id="KAA6233142.1"/>
    </source>
</evidence>
<dbReference type="PANTHER" id="PTHR48079:SF6">
    <property type="entry name" value="NAD(P)-BINDING DOMAIN-CONTAINING PROTEIN-RELATED"/>
    <property type="match status" value="1"/>
</dbReference>
<protein>
    <submittedName>
        <fullName evidence="2">SDR family NAD(P)-dependent oxidoreductase</fullName>
    </submittedName>
</protein>
<dbReference type="GO" id="GO:0004029">
    <property type="term" value="F:aldehyde dehydrogenase (NAD+) activity"/>
    <property type="evidence" value="ECO:0007669"/>
    <property type="project" value="TreeGrafter"/>
</dbReference>
<reference evidence="1 4" key="2">
    <citation type="submission" date="2019-07" db="EMBL/GenBank/DDBJ databases">
        <title>Draft genome Sequence of Chlorobium phaeovibrioides sp. strain PhvTcv-s14, from the Phylum Chlorobi.</title>
        <authorList>
            <person name="Babenko V."/>
            <person name="Boldyreva D."/>
            <person name="Kanygina A."/>
            <person name="Selezneva O."/>
            <person name="Akopiyan T."/>
            <person name="Lunina O."/>
        </authorList>
    </citation>
    <scope>NUCLEOTIDE SEQUENCE [LARGE SCALE GENOMIC DNA]</scope>
    <source>
        <strain evidence="1 4">GrTcv12</strain>
    </source>
</reference>
<dbReference type="GO" id="GO:0005737">
    <property type="term" value="C:cytoplasm"/>
    <property type="evidence" value="ECO:0007669"/>
    <property type="project" value="TreeGrafter"/>
</dbReference>
<gene>
    <name evidence="2" type="ORF">EKD02_02425</name>
    <name evidence="1" type="ORF">FP507_08885</name>
</gene>
<evidence type="ECO:0000313" key="2">
    <source>
        <dbReference type="EMBL" id="RTY39548.1"/>
    </source>
</evidence>
<dbReference type="PANTHER" id="PTHR48079">
    <property type="entry name" value="PROTEIN YEEZ"/>
    <property type="match status" value="1"/>
</dbReference>
<dbReference type="SUPFAM" id="SSF51735">
    <property type="entry name" value="NAD(P)-binding Rossmann-fold domains"/>
    <property type="match status" value="1"/>
</dbReference>
<dbReference type="Gene3D" id="3.40.50.720">
    <property type="entry name" value="NAD(P)-binding Rossmann-like Domain"/>
    <property type="match status" value="1"/>
</dbReference>
<dbReference type="InterPro" id="IPR051783">
    <property type="entry name" value="NAD(P)-dependent_oxidoreduct"/>
</dbReference>
<dbReference type="InterPro" id="IPR036291">
    <property type="entry name" value="NAD(P)-bd_dom_sf"/>
</dbReference>
<proteinExistence type="predicted"/>
<organism evidence="2 3">
    <name type="scientific">Chlorobium phaeovibrioides</name>
    <dbReference type="NCBI Taxonomy" id="1094"/>
    <lineage>
        <taxon>Bacteria</taxon>
        <taxon>Pseudomonadati</taxon>
        <taxon>Chlorobiota</taxon>
        <taxon>Chlorobiia</taxon>
        <taxon>Chlorobiales</taxon>
        <taxon>Chlorobiaceae</taxon>
        <taxon>Chlorobium/Pelodictyon group</taxon>
        <taxon>Chlorobium</taxon>
    </lineage>
</organism>